<evidence type="ECO:0000256" key="1">
    <source>
        <dbReference type="ARBA" id="ARBA00008007"/>
    </source>
</evidence>
<accession>L1NGB6</accession>
<dbReference type="Pfam" id="PF00156">
    <property type="entry name" value="Pribosyltran"/>
    <property type="match status" value="1"/>
</dbReference>
<dbReference type="RefSeq" id="WP_005468563.1">
    <property type="nucleotide sequence ID" value="NZ_KB291043.1"/>
</dbReference>
<reference evidence="3 4" key="1">
    <citation type="submission" date="2012-05" db="EMBL/GenBank/DDBJ databases">
        <authorList>
            <person name="Weinstock G."/>
            <person name="Sodergren E."/>
            <person name="Lobos E.A."/>
            <person name="Fulton L."/>
            <person name="Fulton R."/>
            <person name="Courtney L."/>
            <person name="Fronick C."/>
            <person name="O'Laughlin M."/>
            <person name="Godfrey J."/>
            <person name="Wilson R.M."/>
            <person name="Miner T."/>
            <person name="Farmer C."/>
            <person name="Delehaunty K."/>
            <person name="Cordes M."/>
            <person name="Minx P."/>
            <person name="Tomlinson C."/>
            <person name="Chen J."/>
            <person name="Wollam A."/>
            <person name="Pepin K.H."/>
            <person name="Bhonagiri V."/>
            <person name="Zhang X."/>
            <person name="Suruliraj S."/>
            <person name="Warren W."/>
            <person name="Mitreva M."/>
            <person name="Mardis E.R."/>
            <person name="Wilson R.K."/>
        </authorList>
    </citation>
    <scope>NUCLEOTIDE SEQUENCE [LARGE SCALE GENOMIC DNA]</scope>
    <source>
        <strain evidence="3 4">F0037</strain>
    </source>
</reference>
<evidence type="ECO:0000259" key="2">
    <source>
        <dbReference type="Pfam" id="PF00156"/>
    </source>
</evidence>
<dbReference type="HOGENOM" id="CLU_054549_1_0_10"/>
<dbReference type="SUPFAM" id="SSF53271">
    <property type="entry name" value="PRTase-like"/>
    <property type="match status" value="1"/>
</dbReference>
<dbReference type="InterPro" id="IPR029057">
    <property type="entry name" value="PRTase-like"/>
</dbReference>
<feature type="domain" description="Phosphoribosyltransferase" evidence="2">
    <location>
        <begin position="137"/>
        <end position="232"/>
    </location>
</feature>
<dbReference type="PANTHER" id="PTHR47505:SF1">
    <property type="entry name" value="DNA UTILIZATION PROTEIN YHGH"/>
    <property type="match status" value="1"/>
</dbReference>
<protein>
    <submittedName>
        <fullName evidence="3">ComF family protein</fullName>
    </submittedName>
</protein>
<dbReference type="InterPro" id="IPR000836">
    <property type="entry name" value="PRTase_dom"/>
</dbReference>
<comment type="similarity">
    <text evidence="1">Belongs to the ComF/GntX family.</text>
</comment>
<dbReference type="Gene3D" id="3.40.50.2020">
    <property type="match status" value="1"/>
</dbReference>
<organism evidence="3 4">
    <name type="scientific">Porphyromonas catoniae F0037</name>
    <dbReference type="NCBI Taxonomy" id="1127696"/>
    <lineage>
        <taxon>Bacteria</taxon>
        <taxon>Pseudomonadati</taxon>
        <taxon>Bacteroidota</taxon>
        <taxon>Bacteroidia</taxon>
        <taxon>Bacteroidales</taxon>
        <taxon>Porphyromonadaceae</taxon>
        <taxon>Porphyromonas</taxon>
    </lineage>
</organism>
<proteinExistence type="inferred from homology"/>
<name>L1NGB6_9PORP</name>
<dbReference type="PATRIC" id="fig|1127696.3.peg.350"/>
<sequence length="239" mass="26966">MKVKQQLINLIKQLGELIYPHLCAVCGLRLGKHEDTVCLECSLRLTYYRETAFVASERLLASPLFRSLSAPFTYAHHNDTHQMIVALKYQGYRSVADYIVRVAMSKQALRFHPKDIDLILPVPIEDGRLQKRGYNQAALLARALAKQLNLPWSDKHLIRRKGSHSQTAYGRQERMQNAQRAFALSSDPNHASALAGKRILLVDDILTSGSTLLTLCDLLESCGVKDIHVFVAAVTLRRY</sequence>
<dbReference type="Proteomes" id="UP000010408">
    <property type="component" value="Unassembled WGS sequence"/>
</dbReference>
<evidence type="ECO:0000313" key="3">
    <source>
        <dbReference type="EMBL" id="EKY02549.1"/>
    </source>
</evidence>
<evidence type="ECO:0000313" key="4">
    <source>
        <dbReference type="Proteomes" id="UP000010408"/>
    </source>
</evidence>
<dbReference type="InterPro" id="IPR051910">
    <property type="entry name" value="ComF/GntX_DNA_util-trans"/>
</dbReference>
<dbReference type="STRING" id="1127696.HMPREF9134_00405"/>
<gene>
    <name evidence="3" type="ORF">HMPREF9134_00405</name>
</gene>
<dbReference type="PANTHER" id="PTHR47505">
    <property type="entry name" value="DNA UTILIZATION PROTEIN YHGH"/>
    <property type="match status" value="1"/>
</dbReference>
<dbReference type="EMBL" id="AMEQ01000013">
    <property type="protein sequence ID" value="EKY02549.1"/>
    <property type="molecule type" value="Genomic_DNA"/>
</dbReference>
<dbReference type="AlphaFoldDB" id="L1NGB6"/>
<comment type="caution">
    <text evidence="3">The sequence shown here is derived from an EMBL/GenBank/DDBJ whole genome shotgun (WGS) entry which is preliminary data.</text>
</comment>
<dbReference type="eggNOG" id="COG1040">
    <property type="taxonomic scope" value="Bacteria"/>
</dbReference>
<dbReference type="CDD" id="cd06223">
    <property type="entry name" value="PRTases_typeI"/>
    <property type="match status" value="1"/>
</dbReference>